<reference evidence="1 2" key="1">
    <citation type="journal article" date="2013" name="Int. J. Syst. Evol. Microbiol.">
        <title>Ilumatobacter nonamiense sp. nov. and Ilumatobacter coccineum sp. nov., isolated from seashore sand.</title>
        <authorList>
            <person name="Matsumoto A."/>
            <person name="Kasai H."/>
            <person name="Matsuo Y."/>
            <person name="Shizuri Y."/>
            <person name="Ichikawa N."/>
            <person name="Fujita N."/>
            <person name="Omura S."/>
            <person name="Takahashi Y."/>
        </authorList>
    </citation>
    <scope>NUCLEOTIDE SEQUENCE [LARGE SCALE GENOMIC DNA]</scope>
    <source>
        <strain evidence="2">NBRC 103263 / KCTC 29153 / YM16-304</strain>
    </source>
</reference>
<dbReference type="InterPro" id="IPR004304">
    <property type="entry name" value="FmdA_AmdA"/>
</dbReference>
<dbReference type="EMBL" id="AP012057">
    <property type="protein sequence ID" value="BAN00977.1"/>
    <property type="molecule type" value="Genomic_DNA"/>
</dbReference>
<gene>
    <name evidence="1" type="ORF">YM304_06630</name>
</gene>
<keyword evidence="2" id="KW-1185">Reference proteome</keyword>
<proteinExistence type="predicted"/>
<dbReference type="PANTHER" id="PTHR31891">
    <property type="entry name" value="FORMAMIDASE C869.04-RELATED"/>
    <property type="match status" value="1"/>
</dbReference>
<dbReference type="OrthoDB" id="9785236at2"/>
<protein>
    <submittedName>
        <fullName evidence="1">Putative amidase</fullName>
        <ecNumber evidence="1">3.5.-.-</ecNumber>
    </submittedName>
</protein>
<dbReference type="Proteomes" id="UP000011863">
    <property type="component" value="Chromosome"/>
</dbReference>
<evidence type="ECO:0000313" key="2">
    <source>
        <dbReference type="Proteomes" id="UP000011863"/>
    </source>
</evidence>
<dbReference type="GO" id="GO:0016811">
    <property type="term" value="F:hydrolase activity, acting on carbon-nitrogen (but not peptide) bonds, in linear amides"/>
    <property type="evidence" value="ECO:0007669"/>
    <property type="project" value="InterPro"/>
</dbReference>
<dbReference type="AlphaFoldDB" id="A0A6C7E198"/>
<dbReference type="SUPFAM" id="SSF141130">
    <property type="entry name" value="Acetamidase/Formamidase-like"/>
    <property type="match status" value="1"/>
</dbReference>
<sequence length="351" mass="37364">MNTRLNATPNTCFWGYLDASEAPVLQVESGDTITIEAVTHHSGDAPDLLMDEGVKAIWDGIAPETRTPGVHIMTGPIEVAGAKPGDTLRVDLLSMTPRMPYGSNCAANWGLFHNKFQKERITIYELVDPDPAGGFPTTARPMFGFDFTAMELYDLPGVISEPDPSQRQPFGRAVEVPVRPHLGVMGVAPEGGRVSSIPPGVFGGNVDNWRFGPGASVHYPVFHEGAGFYVGDPHFAQGDGEICGTAIEASLDVTLRLSVVDDVKAEAPLLRTDTQWITHGFGDGVDGLGNAMAMAAEQMLKMMVDRGGFTMDEAYSLASVAIDLGITQVVDGIVGCHAAVDHSILEVSAGR</sequence>
<keyword evidence="1" id="KW-0378">Hydrolase</keyword>
<dbReference type="Gene3D" id="3.10.28.20">
    <property type="entry name" value="Acetamidase/Formamidase-like domains"/>
    <property type="match status" value="1"/>
</dbReference>
<name>A0A6C7E198_ILUCY</name>
<evidence type="ECO:0000313" key="1">
    <source>
        <dbReference type="EMBL" id="BAN00977.1"/>
    </source>
</evidence>
<dbReference type="PANTHER" id="PTHR31891:SF1">
    <property type="entry name" value="FORMAMIDASE C869.04-RELATED"/>
    <property type="match status" value="1"/>
</dbReference>
<dbReference type="Gene3D" id="2.60.120.580">
    <property type="entry name" value="Acetamidase/Formamidase-like domains"/>
    <property type="match status" value="2"/>
</dbReference>
<organism evidence="1 2">
    <name type="scientific">Ilumatobacter coccineus (strain NBRC 103263 / KCTC 29153 / YM16-304)</name>
    <dbReference type="NCBI Taxonomy" id="1313172"/>
    <lineage>
        <taxon>Bacteria</taxon>
        <taxon>Bacillati</taxon>
        <taxon>Actinomycetota</taxon>
        <taxon>Acidimicrobiia</taxon>
        <taxon>Acidimicrobiales</taxon>
        <taxon>Ilumatobacteraceae</taxon>
        <taxon>Ilumatobacter</taxon>
    </lineage>
</organism>
<dbReference type="KEGG" id="aym:YM304_06630"/>
<dbReference type="Pfam" id="PF03069">
    <property type="entry name" value="FmdA_AmdA"/>
    <property type="match status" value="2"/>
</dbReference>
<dbReference type="EC" id="3.5.-.-" evidence="1"/>
<dbReference type="RefSeq" id="WP_015440225.1">
    <property type="nucleotide sequence ID" value="NC_020520.1"/>
</dbReference>
<accession>A0A6C7E198</accession>